<evidence type="ECO:0000256" key="4">
    <source>
        <dbReference type="ARBA" id="ARBA00023015"/>
    </source>
</evidence>
<evidence type="ECO:0000313" key="9">
    <source>
        <dbReference type="Ensembl" id="ENSAPLP00020019155.1"/>
    </source>
</evidence>
<dbReference type="InterPro" id="IPR024137">
    <property type="entry name" value="His_deAcase_cplx_SAP130"/>
</dbReference>
<dbReference type="GO" id="GO:0070822">
    <property type="term" value="C:Sin3-type complex"/>
    <property type="evidence" value="ECO:0007669"/>
    <property type="project" value="TreeGrafter"/>
</dbReference>
<feature type="compositionally biased region" description="Low complexity" evidence="7">
    <location>
        <begin position="579"/>
        <end position="593"/>
    </location>
</feature>
<comment type="similarity">
    <text evidence="2">Belongs to the SAP130 family.</text>
</comment>
<evidence type="ECO:0000256" key="5">
    <source>
        <dbReference type="ARBA" id="ARBA00023163"/>
    </source>
</evidence>
<dbReference type="Pfam" id="PF16014">
    <property type="entry name" value="SAP130_C"/>
    <property type="match status" value="1"/>
</dbReference>
<keyword evidence="4" id="KW-0805">Transcription regulation</keyword>
<dbReference type="PANTHER" id="PTHR13497:SF3">
    <property type="entry name" value="HISTONE DEACETYLASE COMPLEX SUBUNIT SAP130"/>
    <property type="match status" value="1"/>
</dbReference>
<feature type="region of interest" description="Disordered" evidence="7">
    <location>
        <begin position="555"/>
        <end position="598"/>
    </location>
</feature>
<evidence type="ECO:0000256" key="7">
    <source>
        <dbReference type="SAM" id="MobiDB-lite"/>
    </source>
</evidence>
<feature type="region of interest" description="Disordered" evidence="7">
    <location>
        <begin position="292"/>
        <end position="318"/>
    </location>
</feature>
<accession>A0A8B9TCT9</accession>
<protein>
    <submittedName>
        <fullName evidence="9">Sin3A associated protein 130</fullName>
    </submittedName>
</protein>
<dbReference type="PANTHER" id="PTHR13497">
    <property type="entry name" value="HISTONE DEACETYLASE COMPLEX SUBUNIT SAP130"/>
    <property type="match status" value="1"/>
</dbReference>
<feature type="compositionally biased region" description="Polar residues" evidence="7">
    <location>
        <begin position="292"/>
        <end position="304"/>
    </location>
</feature>
<feature type="compositionally biased region" description="Polar residues" evidence="7">
    <location>
        <begin position="1"/>
        <end position="13"/>
    </location>
</feature>
<comment type="subcellular location">
    <subcellularLocation>
        <location evidence="1">Nucleus</location>
    </subcellularLocation>
</comment>
<feature type="region of interest" description="Disordered" evidence="7">
    <location>
        <begin position="1"/>
        <end position="72"/>
    </location>
</feature>
<evidence type="ECO:0000256" key="2">
    <source>
        <dbReference type="ARBA" id="ARBA00007859"/>
    </source>
</evidence>
<evidence type="ECO:0000259" key="8">
    <source>
        <dbReference type="Pfam" id="PF16014"/>
    </source>
</evidence>
<proteinExistence type="inferred from homology"/>
<feature type="domain" description="Histone deacetylase complex subunit SAP130 C-terminal" evidence="8">
    <location>
        <begin position="638"/>
        <end position="1044"/>
    </location>
</feature>
<keyword evidence="3" id="KW-0678">Repressor</keyword>
<reference evidence="9" key="1">
    <citation type="submission" date="2019-08" db="EMBL/GenBank/DDBJ databases">
        <title>Three high-quality genomes provides insights into domestication of ducks.</title>
        <authorList>
            <person name="Hou Z.C."/>
            <person name="Zhu F."/>
            <person name="Yin Z.T."/>
            <person name="Zhang F."/>
        </authorList>
    </citation>
    <scope>NUCLEOTIDE SEQUENCE [LARGE SCALE GENOMIC DNA]</scope>
</reference>
<feature type="region of interest" description="Disordered" evidence="7">
    <location>
        <begin position="832"/>
        <end position="884"/>
    </location>
</feature>
<dbReference type="Ensembl" id="ENSAPLT00020020706.1">
    <property type="protein sequence ID" value="ENSAPLP00020019155.1"/>
    <property type="gene ID" value="ENSAPLG00020013555.1"/>
</dbReference>
<feature type="compositionally biased region" description="Low complexity" evidence="7">
    <location>
        <begin position="628"/>
        <end position="646"/>
    </location>
</feature>
<reference evidence="9" key="2">
    <citation type="submission" date="2025-08" db="UniProtKB">
        <authorList>
            <consortium name="Ensembl"/>
        </authorList>
    </citation>
    <scope>IDENTIFICATION</scope>
</reference>
<evidence type="ECO:0000256" key="6">
    <source>
        <dbReference type="ARBA" id="ARBA00023242"/>
    </source>
</evidence>
<name>A0A8B9TCT9_ANAPL</name>
<keyword evidence="5" id="KW-0804">Transcription</keyword>
<keyword evidence="6" id="KW-0539">Nucleus</keyword>
<dbReference type="Proteomes" id="UP000694400">
    <property type="component" value="Chromosome 9"/>
</dbReference>
<dbReference type="AlphaFoldDB" id="A0A8B9TCT9"/>
<evidence type="ECO:0000256" key="1">
    <source>
        <dbReference type="ARBA" id="ARBA00004123"/>
    </source>
</evidence>
<reference evidence="9" key="3">
    <citation type="submission" date="2025-09" db="UniProtKB">
        <authorList>
            <consortium name="Ensembl"/>
        </authorList>
    </citation>
    <scope>IDENTIFICATION</scope>
</reference>
<evidence type="ECO:0000256" key="3">
    <source>
        <dbReference type="ARBA" id="ARBA00022491"/>
    </source>
</evidence>
<sequence length="1061" mass="111187">RCPQAAMSSQQFPRSGAPPAALGPAPPPSPASGPAGLVGTPAGDEPGRDAEAAPREHLGAGAPLPAREEKQEPVVVRPYPQVQMLAQHHPVPPGAPVTVTAPPAHLSPAVPLSFSDGLMKPPLKPTMPSRPIAPAPPSTLSAPTKVPGQVTVTMESNIPQAPTIPVATISGQQGHPSNLHHIMATNVQMSIIRSSAPGPPLHIGASHLPRGAAAAAVMSSSKVTTVLRPASQLPNAATAQPAVQHIIHQPIQSRPPVTTSSTIPPAVVATVSATRAQSPVITTTAAHATESTLSRPTLSIQQHPPSAAISIQRPAQPRDTATRITLPSHPAIGTQKPQLHTMAQKTIFSTGTPVAAATVAPILATNTIASATTAGSVSHTQAPTSTIVTMTMPSHSSHATAVTTSNIPVAKVVPQQITHTSPRIQSDYTAERSNLIPLSSHRASPNPVAMETRNDNRQSVPVQFQYFLPTYPPSAYPLTAHTYTPITSSVSTIRQYPVSAQAPNSAITAQTGVGVASTVHLNPMQLMTVDASHARHIQGIQPAPIGAQGIQPAPIGAQGIQPAPIGTQGLHPAAPISTQGLQPAPIGAQQPQADPKTSAVVLADGATIVANPISNTFNTASAATTVVQTHSQSASAPAQGSSPRPSILRKKPTTDGLAVRKSLIPPQPPEVASTRVENAMRSTSGSPRPAGAKPKPEIHVSMATPVTVSMEAVSNQGGEQPTIAVPPSSQQPPSAIPTIIAAASPSAQPTAALSTIPGAVPAAPPTSTTIVAAPAPPSTMSGALSAVLGPAVPEIKIKEEVEPMDIMRPVSAVPPLSTSTVSPSLALLANNLSMPPSDLPPGASPRKKPRKQQHVISTEEGDMMETNSTDDEKSTAKSLLVKAEKRKSPPKEYIDEEGVRYVPVRPRPPITLLRHYRNPWKAAYHHFQRYSDVRVKEEKKAMLQEIANQKGVSCRAQGWKVHLCAAQLLQLTNLEHDVYERLTTLQEGLIPKKKAATDDDLHRINELIQGNMQRCKLVMDQINEARDSMLKVLDHKDRVLKLLNKNGTVKKVSKLKRKEKV</sequence>
<evidence type="ECO:0000313" key="10">
    <source>
        <dbReference type="Proteomes" id="UP000694400"/>
    </source>
</evidence>
<organism evidence="9 10">
    <name type="scientific">Anas platyrhynchos</name>
    <name type="common">Mallard</name>
    <name type="synonym">Anas boschas</name>
    <dbReference type="NCBI Taxonomy" id="8839"/>
    <lineage>
        <taxon>Eukaryota</taxon>
        <taxon>Metazoa</taxon>
        <taxon>Chordata</taxon>
        <taxon>Craniata</taxon>
        <taxon>Vertebrata</taxon>
        <taxon>Euteleostomi</taxon>
        <taxon>Archelosauria</taxon>
        <taxon>Archosauria</taxon>
        <taxon>Dinosauria</taxon>
        <taxon>Saurischia</taxon>
        <taxon>Theropoda</taxon>
        <taxon>Coelurosauria</taxon>
        <taxon>Aves</taxon>
        <taxon>Neognathae</taxon>
        <taxon>Galloanserae</taxon>
        <taxon>Anseriformes</taxon>
        <taxon>Anatidae</taxon>
        <taxon>Anatinae</taxon>
        <taxon>Anas</taxon>
    </lineage>
</organism>
<dbReference type="InterPro" id="IPR031963">
    <property type="entry name" value="SAP130_C"/>
</dbReference>
<feature type="compositionally biased region" description="Basic and acidic residues" evidence="7">
    <location>
        <begin position="45"/>
        <end position="58"/>
    </location>
</feature>
<dbReference type="GO" id="GO:0000122">
    <property type="term" value="P:negative regulation of transcription by RNA polymerase II"/>
    <property type="evidence" value="ECO:0007669"/>
    <property type="project" value="TreeGrafter"/>
</dbReference>
<feature type="region of interest" description="Disordered" evidence="7">
    <location>
        <begin position="628"/>
        <end position="696"/>
    </location>
</feature>